<dbReference type="InParanoid" id="A7AUF4"/>
<protein>
    <submittedName>
        <fullName evidence="2">Uncharacterized protein</fullName>
    </submittedName>
</protein>
<evidence type="ECO:0000313" key="3">
    <source>
        <dbReference type="Proteomes" id="UP000002173"/>
    </source>
</evidence>
<reference evidence="2 3" key="1">
    <citation type="journal article" date="2007" name="PLoS Pathog.">
        <title>Genome sequence of Babesia bovis and comparative analysis of apicomplexan hemoprotozoa.</title>
        <authorList>
            <person name="Brayton K.A."/>
            <person name="Lau A.O.T."/>
            <person name="Herndon D.R."/>
            <person name="Hannick L."/>
            <person name="Kappmeyer L.S."/>
            <person name="Berens S.J."/>
            <person name="Bidwell S.L."/>
            <person name="Brown W.C."/>
            <person name="Crabtree J."/>
            <person name="Fadrosh D."/>
            <person name="Feldblum T."/>
            <person name="Forberger H.A."/>
            <person name="Haas B.J."/>
            <person name="Howell J.M."/>
            <person name="Khouri H."/>
            <person name="Koo H."/>
            <person name="Mann D.J."/>
            <person name="Norimine J."/>
            <person name="Paulsen I.T."/>
            <person name="Radune D."/>
            <person name="Ren Q."/>
            <person name="Smith R.K. Jr."/>
            <person name="Suarez C.E."/>
            <person name="White O."/>
            <person name="Wortman J.R."/>
            <person name="Knowles D.P. Jr."/>
            <person name="McElwain T.F."/>
            <person name="Nene V.M."/>
        </authorList>
    </citation>
    <scope>NUCLEOTIDE SEQUENCE [LARGE SCALE GENOMIC DNA]</scope>
    <source>
        <strain evidence="2">T2Bo</strain>
    </source>
</reference>
<dbReference type="AlphaFoldDB" id="A7AUF4"/>
<dbReference type="KEGG" id="bbo:BBOV_II006150"/>
<keyword evidence="1" id="KW-0812">Transmembrane</keyword>
<keyword evidence="1" id="KW-1133">Transmembrane helix</keyword>
<sequence>MLMQLKKLRVYKRILKFEKRSGFLSIGVPSLFVLFGVLVAGTVIVDKQLECKYARASSISKRELTLKEEHDEMQKMLAKVTPVDKLDNSIPLPKTDD</sequence>
<feature type="transmembrane region" description="Helical" evidence="1">
    <location>
        <begin position="21"/>
        <end position="45"/>
    </location>
</feature>
<evidence type="ECO:0000313" key="2">
    <source>
        <dbReference type="EMBL" id="EDO06565.1"/>
    </source>
</evidence>
<dbReference type="RefSeq" id="XP_001610133.1">
    <property type="nucleotide sequence ID" value="XM_001610083.1"/>
</dbReference>
<dbReference type="Proteomes" id="UP000002173">
    <property type="component" value="Unassembled WGS sequence"/>
</dbReference>
<dbReference type="EMBL" id="AAXT01000003">
    <property type="protein sequence ID" value="EDO06565.1"/>
    <property type="molecule type" value="Genomic_DNA"/>
</dbReference>
<evidence type="ECO:0000256" key="1">
    <source>
        <dbReference type="SAM" id="Phobius"/>
    </source>
</evidence>
<dbReference type="VEuPathDB" id="PiroplasmaDB:BBOV_II006150"/>
<reference evidence="3" key="3">
    <citation type="journal article" date="2021" name="Int. J. Parasitol.">
        <title>Comparative analysis of gene expression between Babesia bovis blood stages and kinetes allowed by improved genome annotation.</title>
        <authorList>
            <person name="Ueti M.W."/>
            <person name="Johnson W.C."/>
            <person name="Kappmeyer L.S."/>
            <person name="Herndon D.R."/>
            <person name="Mousel M.R."/>
            <person name="Reif K.E."/>
            <person name="Taus N.S."/>
            <person name="Ifeonu O.O."/>
            <person name="Silva J.C."/>
            <person name="Suarez C.E."/>
            <person name="Brayton K.A."/>
        </authorList>
    </citation>
    <scope>NUCLEOTIDE SEQUENCE [LARGE SCALE GENOMIC DNA]</scope>
</reference>
<name>A7AUF4_BABBO</name>
<keyword evidence="3" id="KW-1185">Reference proteome</keyword>
<keyword evidence="1" id="KW-0472">Membrane</keyword>
<organism evidence="2 3">
    <name type="scientific">Babesia bovis</name>
    <dbReference type="NCBI Taxonomy" id="5865"/>
    <lineage>
        <taxon>Eukaryota</taxon>
        <taxon>Sar</taxon>
        <taxon>Alveolata</taxon>
        <taxon>Apicomplexa</taxon>
        <taxon>Aconoidasida</taxon>
        <taxon>Piroplasmida</taxon>
        <taxon>Babesiidae</taxon>
        <taxon>Babesia</taxon>
    </lineage>
</organism>
<dbReference type="eggNOG" id="ENOG502SYR0">
    <property type="taxonomic scope" value="Eukaryota"/>
</dbReference>
<proteinExistence type="predicted"/>
<accession>A7AUF4</accession>
<dbReference type="OMA" id="DKQLECK"/>
<gene>
    <name evidence="2" type="ORF">BBOV_II006150</name>
</gene>
<dbReference type="GeneID" id="5478367"/>
<reference evidence="3" key="2">
    <citation type="journal article" date="2020" name="Data Brief">
        <title>Transcriptome dataset of Babesia bovis life stages within vertebrate and invertebrate hosts.</title>
        <authorList>
            <person name="Ueti M.W."/>
            <person name="Johnson W.C."/>
            <person name="Kappmeyer L.S."/>
            <person name="Herndon D.R."/>
            <person name="Mousel M.R."/>
            <person name="Reif K.E."/>
            <person name="Taus N.S."/>
            <person name="Ifeonu O.O."/>
            <person name="Silva J.C."/>
            <person name="Suarez C.E."/>
            <person name="Brayton K.A."/>
        </authorList>
    </citation>
    <scope>NUCLEOTIDE SEQUENCE [LARGE SCALE GENOMIC DNA]</scope>
</reference>
<comment type="caution">
    <text evidence="2">The sequence shown here is derived from an EMBL/GenBank/DDBJ whole genome shotgun (WGS) entry which is preliminary data.</text>
</comment>